<sequence>MILKYTRLQSNFCLLILPDLPYYHQICGWVGVWAAPGFCMGFVGFRGAGGMMGHSHQSSIVLEVGSSQSHGQLTNLLSDW</sequence>
<gene>
    <name evidence="2" type="ORF">DVH24_015744</name>
</gene>
<keyword evidence="1" id="KW-0812">Transmembrane</keyword>
<keyword evidence="1" id="KW-0472">Membrane</keyword>
<protein>
    <submittedName>
        <fullName evidence="2">Uncharacterized protein</fullName>
    </submittedName>
</protein>
<accession>A0A498HMJ5</accession>
<reference evidence="2 3" key="1">
    <citation type="submission" date="2018-10" db="EMBL/GenBank/DDBJ databases">
        <title>A high-quality apple genome assembly.</title>
        <authorList>
            <person name="Hu J."/>
        </authorList>
    </citation>
    <scope>NUCLEOTIDE SEQUENCE [LARGE SCALE GENOMIC DNA]</scope>
    <source>
        <strain evidence="3">cv. HFTH1</strain>
        <tissue evidence="2">Young leaf</tissue>
    </source>
</reference>
<name>A0A498HMJ5_MALDO</name>
<evidence type="ECO:0000313" key="2">
    <source>
        <dbReference type="EMBL" id="RXH71122.1"/>
    </source>
</evidence>
<dbReference type="EMBL" id="RDQH01000342">
    <property type="protein sequence ID" value="RXH71122.1"/>
    <property type="molecule type" value="Genomic_DNA"/>
</dbReference>
<evidence type="ECO:0000313" key="3">
    <source>
        <dbReference type="Proteomes" id="UP000290289"/>
    </source>
</evidence>
<keyword evidence="1" id="KW-1133">Transmembrane helix</keyword>
<organism evidence="2 3">
    <name type="scientific">Malus domestica</name>
    <name type="common">Apple</name>
    <name type="synonym">Pyrus malus</name>
    <dbReference type="NCBI Taxonomy" id="3750"/>
    <lineage>
        <taxon>Eukaryota</taxon>
        <taxon>Viridiplantae</taxon>
        <taxon>Streptophyta</taxon>
        <taxon>Embryophyta</taxon>
        <taxon>Tracheophyta</taxon>
        <taxon>Spermatophyta</taxon>
        <taxon>Magnoliopsida</taxon>
        <taxon>eudicotyledons</taxon>
        <taxon>Gunneridae</taxon>
        <taxon>Pentapetalae</taxon>
        <taxon>rosids</taxon>
        <taxon>fabids</taxon>
        <taxon>Rosales</taxon>
        <taxon>Rosaceae</taxon>
        <taxon>Amygdaloideae</taxon>
        <taxon>Maleae</taxon>
        <taxon>Malus</taxon>
    </lineage>
</organism>
<evidence type="ECO:0000256" key="1">
    <source>
        <dbReference type="SAM" id="Phobius"/>
    </source>
</evidence>
<keyword evidence="3" id="KW-1185">Reference proteome</keyword>
<proteinExistence type="predicted"/>
<dbReference type="Proteomes" id="UP000290289">
    <property type="component" value="Chromosome 16"/>
</dbReference>
<dbReference type="AlphaFoldDB" id="A0A498HMJ5"/>
<comment type="caution">
    <text evidence="2">The sequence shown here is derived from an EMBL/GenBank/DDBJ whole genome shotgun (WGS) entry which is preliminary data.</text>
</comment>
<feature type="transmembrane region" description="Helical" evidence="1">
    <location>
        <begin position="22"/>
        <end position="45"/>
    </location>
</feature>